<keyword evidence="2" id="KW-1133">Transmembrane helix</keyword>
<evidence type="ECO:0000313" key="4">
    <source>
        <dbReference type="Proteomes" id="UP000199515"/>
    </source>
</evidence>
<dbReference type="Proteomes" id="UP000199515">
    <property type="component" value="Unassembled WGS sequence"/>
</dbReference>
<evidence type="ECO:0000313" key="3">
    <source>
        <dbReference type="EMBL" id="SDX77298.1"/>
    </source>
</evidence>
<dbReference type="EMBL" id="FNON01000003">
    <property type="protein sequence ID" value="SDX77298.1"/>
    <property type="molecule type" value="Genomic_DNA"/>
</dbReference>
<keyword evidence="2" id="KW-0472">Membrane</keyword>
<evidence type="ECO:0000256" key="2">
    <source>
        <dbReference type="SAM" id="Phobius"/>
    </source>
</evidence>
<keyword evidence="4" id="KW-1185">Reference proteome</keyword>
<evidence type="ECO:0000256" key="1">
    <source>
        <dbReference type="SAM" id="MobiDB-lite"/>
    </source>
</evidence>
<feature type="compositionally biased region" description="Polar residues" evidence="1">
    <location>
        <begin position="541"/>
        <end position="550"/>
    </location>
</feature>
<dbReference type="RefSeq" id="WP_143047083.1">
    <property type="nucleotide sequence ID" value="NZ_FNON01000003.1"/>
</dbReference>
<name>A0A1H3EGG2_9PSEU</name>
<accession>A0A1H3EGG2</accession>
<feature type="region of interest" description="Disordered" evidence="1">
    <location>
        <begin position="541"/>
        <end position="560"/>
    </location>
</feature>
<proteinExistence type="predicted"/>
<organism evidence="3 4">
    <name type="scientific">Amycolatopsis xylanica</name>
    <dbReference type="NCBI Taxonomy" id="589385"/>
    <lineage>
        <taxon>Bacteria</taxon>
        <taxon>Bacillati</taxon>
        <taxon>Actinomycetota</taxon>
        <taxon>Actinomycetes</taxon>
        <taxon>Pseudonocardiales</taxon>
        <taxon>Pseudonocardiaceae</taxon>
        <taxon>Amycolatopsis</taxon>
    </lineage>
</organism>
<feature type="transmembrane region" description="Helical" evidence="2">
    <location>
        <begin position="170"/>
        <end position="188"/>
    </location>
</feature>
<keyword evidence="2" id="KW-0812">Transmembrane</keyword>
<sequence>MTEIPVRRPGRPDDTTRYLCAASYLDPSYATSALKEFLVEPTRPIPPSPGLDSVRVLAEAVRARVRRKVLDATLLFLMAVFVILSWDNPLLYGWIAFGLFVGGADFVTKMGSSANSGSRTVKIIGAAVVVGLVLWLISQYGSELFGGGSSGYYRTAAEYSSTTGETVRSVFAWILVFIVLAVLVGERFSTWQLLTSRFSRGAAPRPADHDLAPSMFAEDFRAELQRHQQVSRQAAGDTPLIVHRGYNPFVGSGVRRQSWSMAIPLERLPEDQRTGDKPLTTASMYAGIRAAVEDLRRDGVLSPDGRLGELKVDGAVYTPATELIHHFHTPDALAYLPAADRPPYGHLAHDEAERVRLQPKEWARYYLCFQVETWNRELVVSTYLHVAVTESTLYLEWTPCVLPPIRSQYQVVDKMRPNSPRPLFDGLLEWLKLPITVPGRLVNLFSRVRQPKREAGVLDPDRYGSLLSLRELAASANVSNYFQLLDVERYDKIIESRLLPAIARILRESGYSEARFEQQAAVVTTNNVNVIGINNAPITQTGPNSGSITTKMAPPARAKD</sequence>
<feature type="transmembrane region" description="Helical" evidence="2">
    <location>
        <begin position="120"/>
        <end position="138"/>
    </location>
</feature>
<reference evidence="3 4" key="1">
    <citation type="submission" date="2016-10" db="EMBL/GenBank/DDBJ databases">
        <authorList>
            <person name="de Groot N.N."/>
        </authorList>
    </citation>
    <scope>NUCLEOTIDE SEQUENCE [LARGE SCALE GENOMIC DNA]</scope>
    <source>
        <strain evidence="3 4">CPCC 202699</strain>
    </source>
</reference>
<dbReference type="AlphaFoldDB" id="A0A1H3EGG2"/>
<dbReference type="STRING" id="589385.SAMN05421504_103792"/>
<gene>
    <name evidence="3" type="ORF">SAMN05421504_103792</name>
</gene>
<protein>
    <submittedName>
        <fullName evidence="3">Uncharacterized protein</fullName>
    </submittedName>
</protein>
<dbReference type="OrthoDB" id="3078176at2"/>
<feature type="transmembrane region" description="Helical" evidence="2">
    <location>
        <begin position="69"/>
        <end position="86"/>
    </location>
</feature>